<proteinExistence type="predicted"/>
<feature type="transmembrane region" description="Helical" evidence="5">
    <location>
        <begin position="30"/>
        <end position="53"/>
    </location>
</feature>
<evidence type="ECO:0000256" key="2">
    <source>
        <dbReference type="ARBA" id="ARBA00022692"/>
    </source>
</evidence>
<name>S6V6P5_PSESF</name>
<evidence type="ECO:0000256" key="1">
    <source>
        <dbReference type="ARBA" id="ARBA00004141"/>
    </source>
</evidence>
<reference evidence="6 7" key="1">
    <citation type="journal article" date="2013" name="PLoS Pathog.">
        <title>Genomic analysis of the Kiwifruit pathogen Pseudomonas syringae pv. actinidiae provides insight into the origins of an emergent plant disease.</title>
        <authorList>
            <person name="McCann H.C."/>
            <person name="Rikkerink E.H."/>
            <person name="Bertels F."/>
            <person name="Fiers M."/>
            <person name="Lu A."/>
            <person name="Rees-George J."/>
            <person name="Andersen M.T."/>
            <person name="Gleave A.P."/>
            <person name="Haubold B."/>
            <person name="Wohlers M.W."/>
            <person name="Guttman D.S."/>
            <person name="Wang P.W."/>
            <person name="Straub C."/>
            <person name="Vanneste J.L."/>
            <person name="Rainey P.B."/>
            <person name="Templeton M.D."/>
        </authorList>
    </citation>
    <scope>NUCLEOTIDE SEQUENCE [LARGE SCALE GENOMIC DNA]</scope>
    <source>
        <strain evidence="6 7">ICMP 18807</strain>
    </source>
</reference>
<evidence type="ECO:0000313" key="7">
    <source>
        <dbReference type="Proteomes" id="UP000015729"/>
    </source>
</evidence>
<evidence type="ECO:0000256" key="5">
    <source>
        <dbReference type="SAM" id="Phobius"/>
    </source>
</evidence>
<dbReference type="GO" id="GO:0016020">
    <property type="term" value="C:membrane"/>
    <property type="evidence" value="ECO:0007669"/>
    <property type="project" value="UniProtKB-SubCell"/>
</dbReference>
<evidence type="ECO:0000256" key="3">
    <source>
        <dbReference type="ARBA" id="ARBA00022989"/>
    </source>
</evidence>
<accession>S6V6P5</accession>
<dbReference type="InterPro" id="IPR007300">
    <property type="entry name" value="CidB/LrgB"/>
</dbReference>
<comment type="subcellular location">
    <subcellularLocation>
        <location evidence="1">Membrane</location>
        <topology evidence="1">Multi-pass membrane protein</topology>
    </subcellularLocation>
</comment>
<protein>
    <recommendedName>
        <fullName evidence="8">LrgB family protein</fullName>
    </recommendedName>
</protein>
<feature type="non-terminal residue" evidence="6">
    <location>
        <position position="1"/>
    </location>
</feature>
<evidence type="ECO:0000313" key="6">
    <source>
        <dbReference type="EMBL" id="EPN63310.1"/>
    </source>
</evidence>
<evidence type="ECO:0008006" key="8">
    <source>
        <dbReference type="Google" id="ProtNLM"/>
    </source>
</evidence>
<comment type="caution">
    <text evidence="6">The sequence shown here is derived from an EMBL/GenBank/DDBJ whole genome shotgun (WGS) entry which is preliminary data.</text>
</comment>
<dbReference type="Proteomes" id="UP000015729">
    <property type="component" value="Unassembled WGS sequence"/>
</dbReference>
<evidence type="ECO:0000256" key="4">
    <source>
        <dbReference type="ARBA" id="ARBA00023136"/>
    </source>
</evidence>
<dbReference type="EMBL" id="AOKG01000188">
    <property type="protein sequence ID" value="EPN63310.1"/>
    <property type="molecule type" value="Genomic_DNA"/>
</dbReference>
<keyword evidence="3 5" id="KW-1133">Transmembrane helix</keyword>
<sequence length="54" mass="5258">PAARGMALGLTAHAVGTSVALQEGEESGAFAALAMSLMGVATALFLPLAMSLAI</sequence>
<dbReference type="AlphaFoldDB" id="S6V6P5"/>
<keyword evidence="4 5" id="KW-0472">Membrane</keyword>
<dbReference type="PATRIC" id="fig|1194404.4.peg.523"/>
<dbReference type="Pfam" id="PF04172">
    <property type="entry name" value="LrgB"/>
    <property type="match status" value="1"/>
</dbReference>
<keyword evidence="2 5" id="KW-0812">Transmembrane</keyword>
<gene>
    <name evidence="6" type="ORF">A244_02502</name>
</gene>
<organism evidence="6 7">
    <name type="scientific">Pseudomonas syringae pv. actinidiae ICMP 18807</name>
    <dbReference type="NCBI Taxonomy" id="1194404"/>
    <lineage>
        <taxon>Bacteria</taxon>
        <taxon>Pseudomonadati</taxon>
        <taxon>Pseudomonadota</taxon>
        <taxon>Gammaproteobacteria</taxon>
        <taxon>Pseudomonadales</taxon>
        <taxon>Pseudomonadaceae</taxon>
        <taxon>Pseudomonas</taxon>
        <taxon>Pseudomonas syringae</taxon>
    </lineage>
</organism>